<keyword evidence="7" id="KW-1185">Reference proteome</keyword>
<organism evidence="6 7">
    <name type="scientific">Microbacterium faecale</name>
    <dbReference type="NCBI Taxonomy" id="1804630"/>
    <lineage>
        <taxon>Bacteria</taxon>
        <taxon>Bacillati</taxon>
        <taxon>Actinomycetota</taxon>
        <taxon>Actinomycetes</taxon>
        <taxon>Micrococcales</taxon>
        <taxon>Microbacteriaceae</taxon>
        <taxon>Microbacterium</taxon>
    </lineage>
</organism>
<reference evidence="6" key="1">
    <citation type="journal article" date="2014" name="Int. J. Syst. Evol. Microbiol.">
        <title>Complete genome sequence of Corynebacterium casei LMG S-19264T (=DSM 44701T), isolated from a smear-ripened cheese.</title>
        <authorList>
            <consortium name="US DOE Joint Genome Institute (JGI-PGF)"/>
            <person name="Walter F."/>
            <person name="Albersmeier A."/>
            <person name="Kalinowski J."/>
            <person name="Ruckert C."/>
        </authorList>
    </citation>
    <scope>NUCLEOTIDE SEQUENCE</scope>
    <source>
        <strain evidence="6">CGMCC 1.15152</strain>
    </source>
</reference>
<reference evidence="6" key="2">
    <citation type="submission" date="2020-09" db="EMBL/GenBank/DDBJ databases">
        <authorList>
            <person name="Sun Q."/>
            <person name="Zhou Y."/>
        </authorList>
    </citation>
    <scope>NUCLEOTIDE SEQUENCE</scope>
    <source>
        <strain evidence="6">CGMCC 1.15152</strain>
    </source>
</reference>
<dbReference type="PROSITE" id="PS51257">
    <property type="entry name" value="PROKAR_LIPOPROTEIN"/>
    <property type="match status" value="1"/>
</dbReference>
<dbReference type="GO" id="GO:0005829">
    <property type="term" value="C:cytosol"/>
    <property type="evidence" value="ECO:0007669"/>
    <property type="project" value="TreeGrafter"/>
</dbReference>
<dbReference type="InterPro" id="IPR036390">
    <property type="entry name" value="WH_DNA-bd_sf"/>
</dbReference>
<dbReference type="Pfam" id="PF00126">
    <property type="entry name" value="HTH_1"/>
    <property type="match status" value="1"/>
</dbReference>
<name>A0A916YDG6_9MICO</name>
<dbReference type="SUPFAM" id="SSF46785">
    <property type="entry name" value="Winged helix' DNA-binding domain"/>
    <property type="match status" value="1"/>
</dbReference>
<dbReference type="Proteomes" id="UP000633205">
    <property type="component" value="Unassembled WGS sequence"/>
</dbReference>
<dbReference type="InterPro" id="IPR050950">
    <property type="entry name" value="HTH-type_LysR_regulators"/>
</dbReference>
<keyword evidence="4" id="KW-0804">Transcription</keyword>
<dbReference type="EMBL" id="BMHO01000001">
    <property type="protein sequence ID" value="GGD41120.1"/>
    <property type="molecule type" value="Genomic_DNA"/>
</dbReference>
<evidence type="ECO:0000256" key="2">
    <source>
        <dbReference type="ARBA" id="ARBA00023015"/>
    </source>
</evidence>
<dbReference type="GO" id="GO:0003700">
    <property type="term" value="F:DNA-binding transcription factor activity"/>
    <property type="evidence" value="ECO:0007669"/>
    <property type="project" value="InterPro"/>
</dbReference>
<comment type="similarity">
    <text evidence="1">Belongs to the LysR transcriptional regulatory family.</text>
</comment>
<dbReference type="Gene3D" id="3.40.190.10">
    <property type="entry name" value="Periplasmic binding protein-like II"/>
    <property type="match status" value="2"/>
</dbReference>
<dbReference type="AlphaFoldDB" id="A0A916YDG6"/>
<evidence type="ECO:0000256" key="4">
    <source>
        <dbReference type="ARBA" id="ARBA00023163"/>
    </source>
</evidence>
<dbReference type="Gene3D" id="1.10.10.10">
    <property type="entry name" value="Winged helix-like DNA-binding domain superfamily/Winged helix DNA-binding domain"/>
    <property type="match status" value="1"/>
</dbReference>
<evidence type="ECO:0000313" key="7">
    <source>
        <dbReference type="Proteomes" id="UP000633205"/>
    </source>
</evidence>
<comment type="caution">
    <text evidence="6">The sequence shown here is derived from an EMBL/GenBank/DDBJ whole genome shotgun (WGS) entry which is preliminary data.</text>
</comment>
<keyword evidence="3" id="KW-0238">DNA-binding</keyword>
<keyword evidence="2" id="KW-0805">Transcription regulation</keyword>
<proteinExistence type="inferred from homology"/>
<evidence type="ECO:0000259" key="5">
    <source>
        <dbReference type="PROSITE" id="PS50931"/>
    </source>
</evidence>
<feature type="domain" description="HTH lysR-type" evidence="5">
    <location>
        <begin position="4"/>
        <end position="62"/>
    </location>
</feature>
<evidence type="ECO:0000313" key="6">
    <source>
        <dbReference type="EMBL" id="GGD41120.1"/>
    </source>
</evidence>
<gene>
    <name evidence="6" type="ORF">GCM10010915_22510</name>
</gene>
<accession>A0A916YDG6</accession>
<evidence type="ECO:0000256" key="3">
    <source>
        <dbReference type="ARBA" id="ARBA00023125"/>
    </source>
</evidence>
<dbReference type="SUPFAM" id="SSF53850">
    <property type="entry name" value="Periplasmic binding protein-like II"/>
    <property type="match status" value="1"/>
</dbReference>
<sequence length="311" mass="33168">MTDITIRQLEYFVAIADTGSVTGAATACHVTQAAVSTALAQLEGTVGARLAIRRPGHGIALTAEGVAVASHARGVLDGVSQVSAIVSEARGRLSGRLAIGVYRTLSTHTIPALIEWFATRHPDVQLQFIEGSGSFVQQELLAGRVQVAVIYRAQLIDGCEPTMLRRARRMAVMSPDHPLASEVQLSLPLLAEHPAIFLDEEPALQRTLAAFAAEGVEPLVPWRSSSVDAIQNVAGRGSAYSILMQTRSHSPEGRPLLFRALPGEALDNPVAAVLPRGVRPTALITEVLSAVREYWVATHAALNRDEASSRT</sequence>
<dbReference type="GO" id="GO:0003677">
    <property type="term" value="F:DNA binding"/>
    <property type="evidence" value="ECO:0007669"/>
    <property type="project" value="UniProtKB-KW"/>
</dbReference>
<dbReference type="InterPro" id="IPR036388">
    <property type="entry name" value="WH-like_DNA-bd_sf"/>
</dbReference>
<dbReference type="PANTHER" id="PTHR30419">
    <property type="entry name" value="HTH-TYPE TRANSCRIPTIONAL REGULATOR YBHD"/>
    <property type="match status" value="1"/>
</dbReference>
<dbReference type="RefSeq" id="WP_188712312.1">
    <property type="nucleotide sequence ID" value="NZ_BMHO01000001.1"/>
</dbReference>
<dbReference type="PROSITE" id="PS50931">
    <property type="entry name" value="HTH_LYSR"/>
    <property type="match status" value="1"/>
</dbReference>
<dbReference type="Pfam" id="PF03466">
    <property type="entry name" value="LysR_substrate"/>
    <property type="match status" value="1"/>
</dbReference>
<dbReference type="InterPro" id="IPR005119">
    <property type="entry name" value="LysR_subst-bd"/>
</dbReference>
<dbReference type="InterPro" id="IPR000847">
    <property type="entry name" value="LysR_HTH_N"/>
</dbReference>
<evidence type="ECO:0000256" key="1">
    <source>
        <dbReference type="ARBA" id="ARBA00009437"/>
    </source>
</evidence>
<protein>
    <submittedName>
        <fullName evidence="6">LysR family transcriptional regulator</fullName>
    </submittedName>
</protein>